<reference evidence="1" key="1">
    <citation type="submission" date="2020-05" db="EMBL/GenBank/DDBJ databases">
        <title>Large-scale comparative analyses of tick genomes elucidate their genetic diversity and vector capacities.</title>
        <authorList>
            <person name="Jia N."/>
            <person name="Wang J."/>
            <person name="Shi W."/>
            <person name="Du L."/>
            <person name="Sun Y."/>
            <person name="Zhan W."/>
            <person name="Jiang J."/>
            <person name="Wang Q."/>
            <person name="Zhang B."/>
            <person name="Ji P."/>
            <person name="Sakyi L.B."/>
            <person name="Cui X."/>
            <person name="Yuan T."/>
            <person name="Jiang B."/>
            <person name="Yang W."/>
            <person name="Lam T.T.-Y."/>
            <person name="Chang Q."/>
            <person name="Ding S."/>
            <person name="Wang X."/>
            <person name="Zhu J."/>
            <person name="Ruan X."/>
            <person name="Zhao L."/>
            <person name="Wei J."/>
            <person name="Que T."/>
            <person name="Du C."/>
            <person name="Cheng J."/>
            <person name="Dai P."/>
            <person name="Han X."/>
            <person name="Huang E."/>
            <person name="Gao Y."/>
            <person name="Liu J."/>
            <person name="Shao H."/>
            <person name="Ye R."/>
            <person name="Li L."/>
            <person name="Wei W."/>
            <person name="Wang X."/>
            <person name="Wang C."/>
            <person name="Yang T."/>
            <person name="Huo Q."/>
            <person name="Li W."/>
            <person name="Guo W."/>
            <person name="Chen H."/>
            <person name="Zhou L."/>
            <person name="Ni X."/>
            <person name="Tian J."/>
            <person name="Zhou Y."/>
            <person name="Sheng Y."/>
            <person name="Liu T."/>
            <person name="Pan Y."/>
            <person name="Xia L."/>
            <person name="Li J."/>
            <person name="Zhao F."/>
            <person name="Cao W."/>
        </authorList>
    </citation>
    <scope>NUCLEOTIDE SEQUENCE</scope>
    <source>
        <strain evidence="1">Dsil-2018</strain>
    </source>
</reference>
<comment type="caution">
    <text evidence="1">The sequence shown here is derived from an EMBL/GenBank/DDBJ whole genome shotgun (WGS) entry which is preliminary data.</text>
</comment>
<dbReference type="EMBL" id="CM023474">
    <property type="protein sequence ID" value="KAH7948844.1"/>
    <property type="molecule type" value="Genomic_DNA"/>
</dbReference>
<name>A0ACB8CP23_DERSI</name>
<dbReference type="Proteomes" id="UP000821865">
    <property type="component" value="Chromosome 5"/>
</dbReference>
<proteinExistence type="predicted"/>
<gene>
    <name evidence="1" type="ORF">HPB49_002789</name>
</gene>
<sequence>MPPWRRDRAGVLCDQLLYLDLSWTEIEDLFLARRAPRERKRKSSTGLVNAAAMDEQSFRRLFRFEKDDLPLLKDALRIPEIRSSQGVKVTGEEAVLMGLRRLAYPNRWWDLEPLFGRHASAMSSIVGMLFSHIDSTFGHLLDDLNNHSWLRLSDLEEFSKVGEFCISVIFFRTCNMAAHIQARALVNRAESDPPSSRSARDRLLSYHDLTLFYRNSRSTPTT</sequence>
<evidence type="ECO:0000313" key="2">
    <source>
        <dbReference type="Proteomes" id="UP000821865"/>
    </source>
</evidence>
<accession>A0ACB8CP23</accession>
<keyword evidence="2" id="KW-1185">Reference proteome</keyword>
<evidence type="ECO:0000313" key="1">
    <source>
        <dbReference type="EMBL" id="KAH7948844.1"/>
    </source>
</evidence>
<protein>
    <submittedName>
        <fullName evidence="1">Uncharacterized protein</fullName>
    </submittedName>
</protein>
<organism evidence="1 2">
    <name type="scientific">Dermacentor silvarum</name>
    <name type="common">Tick</name>
    <dbReference type="NCBI Taxonomy" id="543639"/>
    <lineage>
        <taxon>Eukaryota</taxon>
        <taxon>Metazoa</taxon>
        <taxon>Ecdysozoa</taxon>
        <taxon>Arthropoda</taxon>
        <taxon>Chelicerata</taxon>
        <taxon>Arachnida</taxon>
        <taxon>Acari</taxon>
        <taxon>Parasitiformes</taxon>
        <taxon>Ixodida</taxon>
        <taxon>Ixodoidea</taxon>
        <taxon>Ixodidae</taxon>
        <taxon>Rhipicephalinae</taxon>
        <taxon>Dermacentor</taxon>
    </lineage>
</organism>